<feature type="domain" description="Malonyl-CoA:ACP transacylase (MAT)" evidence="1">
    <location>
        <begin position="6"/>
        <end position="360"/>
    </location>
</feature>
<dbReference type="PANTHER" id="PTHR47170">
    <property type="entry name" value="MALONYL-COA ACP TRANSACYLASE, ACP-BINDING"/>
    <property type="match status" value="1"/>
</dbReference>
<dbReference type="STRING" id="188477.A0A3S1BGZ2"/>
<evidence type="ECO:0000259" key="1">
    <source>
        <dbReference type="SMART" id="SM00827"/>
    </source>
</evidence>
<dbReference type="InterPro" id="IPR001227">
    <property type="entry name" value="Ac_transferase_dom_sf"/>
</dbReference>
<evidence type="ECO:0000313" key="3">
    <source>
        <dbReference type="Proteomes" id="UP000271974"/>
    </source>
</evidence>
<dbReference type="InterPro" id="IPR052760">
    <property type="entry name" value="Mitochondrial_malonyltrans"/>
</dbReference>
<dbReference type="Proteomes" id="UP000271974">
    <property type="component" value="Unassembled WGS sequence"/>
</dbReference>
<keyword evidence="3" id="KW-1185">Reference proteome</keyword>
<dbReference type="EMBL" id="RQTK01000093">
    <property type="protein sequence ID" value="RUS88096.1"/>
    <property type="molecule type" value="Genomic_DNA"/>
</dbReference>
<dbReference type="GO" id="GO:0016740">
    <property type="term" value="F:transferase activity"/>
    <property type="evidence" value="ECO:0007669"/>
    <property type="project" value="InterPro"/>
</dbReference>
<comment type="caution">
    <text evidence="2">The sequence shown here is derived from an EMBL/GenBank/DDBJ whole genome shotgun (WGS) entry which is preliminary data.</text>
</comment>
<dbReference type="InterPro" id="IPR016035">
    <property type="entry name" value="Acyl_Trfase/lysoPLipase"/>
</dbReference>
<reference evidence="2 3" key="1">
    <citation type="submission" date="2019-01" db="EMBL/GenBank/DDBJ databases">
        <title>A draft genome assembly of the solar-powered sea slug Elysia chlorotica.</title>
        <authorList>
            <person name="Cai H."/>
            <person name="Li Q."/>
            <person name="Fang X."/>
            <person name="Li J."/>
            <person name="Curtis N.E."/>
            <person name="Altenburger A."/>
            <person name="Shibata T."/>
            <person name="Feng M."/>
            <person name="Maeda T."/>
            <person name="Schwartz J.A."/>
            <person name="Shigenobu S."/>
            <person name="Lundholm N."/>
            <person name="Nishiyama T."/>
            <person name="Yang H."/>
            <person name="Hasebe M."/>
            <person name="Li S."/>
            <person name="Pierce S.K."/>
            <person name="Wang J."/>
        </authorList>
    </citation>
    <scope>NUCLEOTIDE SEQUENCE [LARGE SCALE GENOMIC DNA]</scope>
    <source>
        <strain evidence="2">EC2010</strain>
        <tissue evidence="2">Whole organism of an adult</tissue>
    </source>
</reference>
<evidence type="ECO:0000313" key="2">
    <source>
        <dbReference type="EMBL" id="RUS88096.1"/>
    </source>
</evidence>
<dbReference type="Gene3D" id="3.40.366.10">
    <property type="entry name" value="Malonyl-Coenzyme A Acyl Carrier Protein, domain 2"/>
    <property type="match status" value="2"/>
</dbReference>
<dbReference type="SMART" id="SM00827">
    <property type="entry name" value="PKS_AT"/>
    <property type="match status" value="1"/>
</dbReference>
<proteinExistence type="predicted"/>
<dbReference type="Gene3D" id="3.30.70.250">
    <property type="entry name" value="Malonyl-CoA ACP transacylase, ACP-binding"/>
    <property type="match status" value="1"/>
</dbReference>
<dbReference type="Pfam" id="PF00698">
    <property type="entry name" value="Acyl_transf_1"/>
    <property type="match status" value="1"/>
</dbReference>
<name>A0A3S1BGZ2_ELYCH</name>
<protein>
    <recommendedName>
        <fullName evidence="1">Malonyl-CoA:ACP transacylase (MAT) domain-containing protein</fullName>
    </recommendedName>
</protein>
<dbReference type="SUPFAM" id="SSF52151">
    <property type="entry name" value="FabD/lysophospholipase-like"/>
    <property type="match status" value="1"/>
</dbReference>
<dbReference type="AlphaFoldDB" id="A0A3S1BGZ2"/>
<dbReference type="PANTHER" id="PTHR47170:SF2">
    <property type="entry name" value="MALONYL-COA:ACP TRANSACYLASE (MAT) DOMAIN-CONTAINING PROTEIN"/>
    <property type="match status" value="1"/>
</dbReference>
<sequence>MTSVVLFPGQGSQFMGMGQKLVHYPGVKELYEEASAIVGYDLLKLCLNGPKSELDKTIHCQPAVMITSLAAIEKFREEHPQAIENCVATAGFSVGEFAALVFSGVLSFPDAVKVVKVRAEAMQRASEITSSGMLTVFLAHDSRLKEALKLAKEYCTERRDIPDPVCTVANFLFPECKVIAGHEEFNTVQSDCFTGRGKLFYAYSSTLFKVIALQVEALEFIATNAKEFRLLRTKRLPVSGAFHTRLMESAVQPLQHAMSNLQLAAPKIPVYSNVTSAPYHAKAHYSHLLGQQLVRPVRWEQILHNIYCRPQGVEFPGTYEMGPGRQMGTLLRQVNAQAYKQYHSIDTLFGVEASSLKPLHVNTWRDRSRQLLADGGHRKWVCLGG</sequence>
<gene>
    <name evidence="2" type="ORF">EGW08_004149</name>
</gene>
<accession>A0A3S1BGZ2</accession>
<organism evidence="2 3">
    <name type="scientific">Elysia chlorotica</name>
    <name type="common">Eastern emerald elysia</name>
    <name type="synonym">Sea slug</name>
    <dbReference type="NCBI Taxonomy" id="188477"/>
    <lineage>
        <taxon>Eukaryota</taxon>
        <taxon>Metazoa</taxon>
        <taxon>Spiralia</taxon>
        <taxon>Lophotrochozoa</taxon>
        <taxon>Mollusca</taxon>
        <taxon>Gastropoda</taxon>
        <taxon>Heterobranchia</taxon>
        <taxon>Euthyneura</taxon>
        <taxon>Panpulmonata</taxon>
        <taxon>Sacoglossa</taxon>
        <taxon>Placobranchoidea</taxon>
        <taxon>Plakobranchidae</taxon>
        <taxon>Elysia</taxon>
    </lineage>
</organism>
<dbReference type="InterPro" id="IPR014043">
    <property type="entry name" value="Acyl_transferase_dom"/>
</dbReference>
<dbReference type="OrthoDB" id="541883at2759"/>